<dbReference type="GeneID" id="54422798"/>
<dbReference type="Gene3D" id="1.20.58.340">
    <property type="entry name" value="Magnesium transport protein CorA, transmembrane region"/>
    <property type="match status" value="1"/>
</dbReference>
<dbReference type="Proteomes" id="UP000504638">
    <property type="component" value="Unplaced"/>
</dbReference>
<feature type="non-terminal residue" evidence="6">
    <location>
        <position position="1"/>
    </location>
</feature>
<evidence type="ECO:0008006" key="9">
    <source>
        <dbReference type="Google" id="ProtNLM"/>
    </source>
</evidence>
<reference evidence="8" key="2">
    <citation type="submission" date="2020-04" db="EMBL/GenBank/DDBJ databases">
        <authorList>
            <consortium name="NCBI Genome Project"/>
        </authorList>
    </citation>
    <scope>NUCLEOTIDE SEQUENCE</scope>
    <source>
        <strain evidence="8">CBS 781.70</strain>
    </source>
</reference>
<evidence type="ECO:0000256" key="4">
    <source>
        <dbReference type="ARBA" id="ARBA00023136"/>
    </source>
</evidence>
<evidence type="ECO:0000313" key="7">
    <source>
        <dbReference type="Proteomes" id="UP000504638"/>
    </source>
</evidence>
<protein>
    <recommendedName>
        <fullName evidence="9">Mg2+ transporter protein</fullName>
    </recommendedName>
</protein>
<accession>A0A6G1FU52</accession>
<keyword evidence="7" id="KW-1185">Reference proteome</keyword>
<sequence length="445" mass="51877">VLYPVRQLLVLQRQFINLYLPVAHDHRLVQKVWGAFDSICERSRTGSWMVVETSVKDFSQSEDELMWSKSTKPLWKCESCMAATVYKTRSDVITHLGHAHRDLAWSENSKTSERIVHHLLIREDADVRNIWKLEEMVSLMNYSITLFESLFIKAKSLQDGVTDTHLGKPDRYQLPPKVVQSFERNVLFVAELARCLKNIRGSYRKWHPKLWKRPGQILNELWPQVYNRAAEIRYLLDGAETDLVLMNRTDADRNSVSLASVGPEFIIGIIFRTLRSQVLYEDKDVMDVYRSFAEKLNIEVNQRPRKKLLLDVNRLQEEFEAVKKTTEGQSIALEKLAMLLTQITIGLPFADRTRSHRFQYENALLNKEGDELWNWLQELQAWDARMCRLRNQIRQSIEILEEGHGKAILVFTTVTIVFLPLSFISSFFGMNTADIRNLDNSQTIF</sequence>
<dbReference type="AlphaFoldDB" id="A0A6G1FU52"/>
<evidence type="ECO:0000313" key="6">
    <source>
        <dbReference type="EMBL" id="KAF1809236.1"/>
    </source>
</evidence>
<keyword evidence="3 5" id="KW-1133">Transmembrane helix</keyword>
<comment type="subcellular location">
    <subcellularLocation>
        <location evidence="1">Membrane</location>
        <topology evidence="1">Multi-pass membrane protein</topology>
    </subcellularLocation>
</comment>
<dbReference type="GO" id="GO:0046873">
    <property type="term" value="F:metal ion transmembrane transporter activity"/>
    <property type="evidence" value="ECO:0007669"/>
    <property type="project" value="InterPro"/>
</dbReference>
<dbReference type="InterPro" id="IPR002523">
    <property type="entry name" value="MgTranspt_CorA/ZnTranspt_ZntB"/>
</dbReference>
<name>A0A6G1FU52_9PEZI</name>
<organism evidence="6">
    <name type="scientific">Eremomyces bilateralis CBS 781.70</name>
    <dbReference type="NCBI Taxonomy" id="1392243"/>
    <lineage>
        <taxon>Eukaryota</taxon>
        <taxon>Fungi</taxon>
        <taxon>Dikarya</taxon>
        <taxon>Ascomycota</taxon>
        <taxon>Pezizomycotina</taxon>
        <taxon>Dothideomycetes</taxon>
        <taxon>Dothideomycetes incertae sedis</taxon>
        <taxon>Eremomycetales</taxon>
        <taxon>Eremomycetaceae</taxon>
        <taxon>Eremomyces</taxon>
    </lineage>
</organism>
<dbReference type="OrthoDB" id="5430750at2759"/>
<evidence type="ECO:0000256" key="5">
    <source>
        <dbReference type="SAM" id="Phobius"/>
    </source>
</evidence>
<evidence type="ECO:0000313" key="8">
    <source>
        <dbReference type="RefSeq" id="XP_033530867.1"/>
    </source>
</evidence>
<reference evidence="6 8" key="1">
    <citation type="submission" date="2020-01" db="EMBL/GenBank/DDBJ databases">
        <authorList>
            <consortium name="DOE Joint Genome Institute"/>
            <person name="Haridas S."/>
            <person name="Albert R."/>
            <person name="Binder M."/>
            <person name="Bloem J."/>
            <person name="Labutti K."/>
            <person name="Salamov A."/>
            <person name="Andreopoulos B."/>
            <person name="Baker S.E."/>
            <person name="Barry K."/>
            <person name="Bills G."/>
            <person name="Bluhm B.H."/>
            <person name="Cannon C."/>
            <person name="Castanera R."/>
            <person name="Culley D.E."/>
            <person name="Daum C."/>
            <person name="Ezra D."/>
            <person name="Gonzalez J.B."/>
            <person name="Henrissat B."/>
            <person name="Kuo A."/>
            <person name="Liang C."/>
            <person name="Lipzen A."/>
            <person name="Lutzoni F."/>
            <person name="Magnuson J."/>
            <person name="Mondo S."/>
            <person name="Nolan M."/>
            <person name="Ohm R."/>
            <person name="Pangilinan J."/>
            <person name="Park H.-J."/>
            <person name="Ramirez L."/>
            <person name="Alfaro M."/>
            <person name="Sun H."/>
            <person name="Tritt A."/>
            <person name="Yoshinaga Y."/>
            <person name="Zwiers L.-H."/>
            <person name="Turgeon B.G."/>
            <person name="Goodwin S.B."/>
            <person name="Spatafora J.W."/>
            <person name="Crous P.W."/>
            <person name="Grigoriev I.V."/>
        </authorList>
    </citation>
    <scope>NUCLEOTIDE SEQUENCE</scope>
    <source>
        <strain evidence="6 8">CBS 781.70</strain>
    </source>
</reference>
<feature type="transmembrane region" description="Helical" evidence="5">
    <location>
        <begin position="407"/>
        <end position="428"/>
    </location>
</feature>
<dbReference type="EMBL" id="ML975174">
    <property type="protein sequence ID" value="KAF1809236.1"/>
    <property type="molecule type" value="Genomic_DNA"/>
</dbReference>
<dbReference type="Pfam" id="PF01544">
    <property type="entry name" value="CorA"/>
    <property type="match status" value="1"/>
</dbReference>
<dbReference type="SUPFAM" id="SSF144083">
    <property type="entry name" value="Magnesium transport protein CorA, transmembrane region"/>
    <property type="match status" value="1"/>
</dbReference>
<reference evidence="8" key="3">
    <citation type="submission" date="2025-04" db="UniProtKB">
        <authorList>
            <consortium name="RefSeq"/>
        </authorList>
    </citation>
    <scope>IDENTIFICATION</scope>
    <source>
        <strain evidence="8">CBS 781.70</strain>
    </source>
</reference>
<keyword evidence="2 5" id="KW-0812">Transmembrane</keyword>
<dbReference type="RefSeq" id="XP_033530867.1">
    <property type="nucleotide sequence ID" value="XM_033682228.1"/>
</dbReference>
<keyword evidence="4 5" id="KW-0472">Membrane</keyword>
<dbReference type="InterPro" id="IPR045863">
    <property type="entry name" value="CorA_TM1_TM2"/>
</dbReference>
<dbReference type="GO" id="GO:0016020">
    <property type="term" value="C:membrane"/>
    <property type="evidence" value="ECO:0007669"/>
    <property type="project" value="UniProtKB-SubCell"/>
</dbReference>
<evidence type="ECO:0000256" key="2">
    <source>
        <dbReference type="ARBA" id="ARBA00022692"/>
    </source>
</evidence>
<proteinExistence type="predicted"/>
<evidence type="ECO:0000256" key="3">
    <source>
        <dbReference type="ARBA" id="ARBA00022989"/>
    </source>
</evidence>
<gene>
    <name evidence="6 8" type="ORF">P152DRAFT_494816</name>
</gene>
<evidence type="ECO:0000256" key="1">
    <source>
        <dbReference type="ARBA" id="ARBA00004141"/>
    </source>
</evidence>